<evidence type="ECO:0000256" key="1">
    <source>
        <dbReference type="ARBA" id="ARBA00022737"/>
    </source>
</evidence>
<evidence type="ECO:0000256" key="3">
    <source>
        <dbReference type="SAM" id="SignalP"/>
    </source>
</evidence>
<reference evidence="4" key="1">
    <citation type="submission" date="2020-08" db="EMBL/GenBank/DDBJ databases">
        <title>Genome public.</title>
        <authorList>
            <person name="Liu C."/>
            <person name="Sun Q."/>
        </authorList>
    </citation>
    <scope>NUCLEOTIDE SEQUENCE</scope>
    <source>
        <strain evidence="4">NSJ-33</strain>
    </source>
</reference>
<dbReference type="Gene3D" id="3.80.10.10">
    <property type="entry name" value="Ribonuclease Inhibitor"/>
    <property type="match status" value="2"/>
</dbReference>
<dbReference type="InterPro" id="IPR026906">
    <property type="entry name" value="LRR_5"/>
</dbReference>
<organism evidence="4 5">
    <name type="scientific">Fumia xinanensis</name>
    <dbReference type="NCBI Taxonomy" id="2763659"/>
    <lineage>
        <taxon>Bacteria</taxon>
        <taxon>Bacillati</taxon>
        <taxon>Bacillota</taxon>
        <taxon>Clostridia</taxon>
        <taxon>Eubacteriales</taxon>
        <taxon>Oscillospiraceae</taxon>
        <taxon>Fumia</taxon>
    </lineage>
</organism>
<gene>
    <name evidence="4" type="ORF">H8710_08705</name>
</gene>
<evidence type="ECO:0000313" key="5">
    <source>
        <dbReference type="Proteomes" id="UP000610760"/>
    </source>
</evidence>
<evidence type="ECO:0000313" key="4">
    <source>
        <dbReference type="EMBL" id="MBC8560146.1"/>
    </source>
</evidence>
<dbReference type="Proteomes" id="UP000610760">
    <property type="component" value="Unassembled WGS sequence"/>
</dbReference>
<protein>
    <submittedName>
        <fullName evidence="4">Leucine-rich repeat protein</fullName>
    </submittedName>
</protein>
<dbReference type="Pfam" id="PF13306">
    <property type="entry name" value="LRR_5"/>
    <property type="match status" value="1"/>
</dbReference>
<dbReference type="SUPFAM" id="SSF69360">
    <property type="entry name" value="Cell wall binding repeat"/>
    <property type="match status" value="1"/>
</dbReference>
<dbReference type="Pfam" id="PF19085">
    <property type="entry name" value="Choline_bind_2"/>
    <property type="match status" value="1"/>
</dbReference>
<keyword evidence="5" id="KW-1185">Reference proteome</keyword>
<dbReference type="EMBL" id="JACRSV010000002">
    <property type="protein sequence ID" value="MBC8560146.1"/>
    <property type="molecule type" value="Genomic_DNA"/>
</dbReference>
<proteinExistence type="predicted"/>
<dbReference type="Pfam" id="PF01473">
    <property type="entry name" value="Choline_bind_1"/>
    <property type="match status" value="3"/>
</dbReference>
<accession>A0A926I7P9</accession>
<dbReference type="AlphaFoldDB" id="A0A926I7P9"/>
<dbReference type="InterPro" id="IPR032675">
    <property type="entry name" value="LRR_dom_sf"/>
</dbReference>
<dbReference type="PROSITE" id="PS51170">
    <property type="entry name" value="CW"/>
    <property type="match status" value="1"/>
</dbReference>
<feature type="chain" id="PRO_5037839977" evidence="3">
    <location>
        <begin position="28"/>
        <end position="634"/>
    </location>
</feature>
<name>A0A926I7P9_9FIRM</name>
<keyword evidence="3" id="KW-0732">Signal</keyword>
<dbReference type="RefSeq" id="WP_249295135.1">
    <property type="nucleotide sequence ID" value="NZ_JACRSV010000002.1"/>
</dbReference>
<keyword evidence="1" id="KW-0677">Repeat</keyword>
<dbReference type="InterPro" id="IPR018337">
    <property type="entry name" value="Cell_wall/Cho-bd_repeat"/>
</dbReference>
<feature type="signal peptide" evidence="3">
    <location>
        <begin position="1"/>
        <end position="27"/>
    </location>
</feature>
<feature type="repeat" description="Cell wall-binding" evidence="2">
    <location>
        <begin position="595"/>
        <end position="614"/>
    </location>
</feature>
<evidence type="ECO:0000256" key="2">
    <source>
        <dbReference type="PROSITE-ProRule" id="PRU00591"/>
    </source>
</evidence>
<sequence>MKSFLKLAVTVFALCCVVCLSLGTVSAGEKYRGVQNGCLWELDAATGTLTIDFGEGAPRGDWLPYQNSVKHMVLLNDEVNSGYLNNYFDPELYPNLETVSGTWHHGAYEPSLREDYIKPWKKGDPEVLWKIDLKAGTLSFDAKGNPFVPGYFSDECDFFEHSGSTGVWVNFKNKIHTLVLCDGITSWPSSIDVPLLMYTMEFDTVKVGKNVKAFDGLAYMAKTKYVVDSANPNLAAYNGALYTKDYKTLVGLPYGNPKVQLHPKIKQMGNGTLRGGYNGSQWEIDLDAKTLTLSGKGTWGLFNIGWLFQPYLPYLNRLVIADGVENLYSDVFFYSLKGFDTFVLGKSMKSFEHSTWLPKKEFKVDPQNPNFSVYDGALYTKDYSKLIAVPTKKASLKIHPDTKTIGTRAFEDTALTSIVIIPEGVTKIEIFAFTWMGTSNLVVLPDTLTSIENQSDRHPALPKFIFSDKNKLAAEQLGVNGKIQANLMPDSLKGAQTVSEIYKITQNGQHLPEAQWKTENGKKYYYVNGVKATGHIRIGGKAYFFDQNGVMEHSKWKYYNGNWYYLNSYGAGVVKIWLLSGGKWYFMQADGTMATSKWIQWYNKWYYVGADGAMYANRKTPDGYWVNKNGAWVS</sequence>
<comment type="caution">
    <text evidence="4">The sequence shown here is derived from an EMBL/GenBank/DDBJ whole genome shotgun (WGS) entry which is preliminary data.</text>
</comment>
<dbReference type="Gene3D" id="2.10.270.10">
    <property type="entry name" value="Cholin Binding"/>
    <property type="match status" value="1"/>
</dbReference>